<keyword evidence="10 14" id="KW-0067">ATP-binding</keyword>
<evidence type="ECO:0000256" key="13">
    <source>
        <dbReference type="ARBA" id="ARBA00049494"/>
    </source>
</evidence>
<comment type="similarity">
    <text evidence="14">Belongs to the ribF family.</text>
</comment>
<keyword evidence="7 14" id="KW-0547">Nucleotide-binding</keyword>
<evidence type="ECO:0000256" key="11">
    <source>
        <dbReference type="ARBA" id="ARBA00023268"/>
    </source>
</evidence>
<dbReference type="NCBIfam" id="NF004161">
    <property type="entry name" value="PRK05627.1-4"/>
    <property type="match status" value="1"/>
</dbReference>
<dbReference type="PANTHER" id="PTHR22749:SF6">
    <property type="entry name" value="RIBOFLAVIN KINASE"/>
    <property type="match status" value="1"/>
</dbReference>
<evidence type="ECO:0000256" key="6">
    <source>
        <dbReference type="ARBA" id="ARBA00022695"/>
    </source>
</evidence>
<dbReference type="STRING" id="157733.AB986_05175"/>
<evidence type="ECO:0000256" key="4">
    <source>
        <dbReference type="ARBA" id="ARBA00022643"/>
    </source>
</evidence>
<comment type="pathway">
    <text evidence="2 14">Cofactor biosynthesis; FMN biosynthesis; FMN from riboflavin (ATP route): step 1/1.</text>
</comment>
<feature type="domain" description="Riboflavin kinase" evidence="15">
    <location>
        <begin position="183"/>
        <end position="310"/>
    </location>
</feature>
<comment type="catalytic activity">
    <reaction evidence="13 14">
        <text>FMN + ATP + H(+) = FAD + diphosphate</text>
        <dbReference type="Rhea" id="RHEA:17237"/>
        <dbReference type="ChEBI" id="CHEBI:15378"/>
        <dbReference type="ChEBI" id="CHEBI:30616"/>
        <dbReference type="ChEBI" id="CHEBI:33019"/>
        <dbReference type="ChEBI" id="CHEBI:57692"/>
        <dbReference type="ChEBI" id="CHEBI:58210"/>
        <dbReference type="EC" id="2.7.7.2"/>
    </reaction>
</comment>
<dbReference type="InterPro" id="IPR002606">
    <property type="entry name" value="Riboflavin_kinase_bac"/>
</dbReference>
<keyword evidence="3 14" id="KW-0285">Flavoprotein</keyword>
<dbReference type="UniPathway" id="UPA00277">
    <property type="reaction ID" value="UER00407"/>
</dbReference>
<dbReference type="Proteomes" id="UP000035996">
    <property type="component" value="Unassembled WGS sequence"/>
</dbReference>
<keyword evidence="6 14" id="KW-0548">Nucleotidyltransferase</keyword>
<dbReference type="SUPFAM" id="SSF52374">
    <property type="entry name" value="Nucleotidylyl transferase"/>
    <property type="match status" value="1"/>
</dbReference>
<protein>
    <recommendedName>
        <fullName evidence="14">Riboflavin biosynthesis protein</fullName>
    </recommendedName>
    <domain>
        <recommendedName>
            <fullName evidence="14">Riboflavin kinase</fullName>
            <ecNumber evidence="14">2.7.1.26</ecNumber>
        </recommendedName>
        <alternativeName>
            <fullName evidence="14">Flavokinase</fullName>
        </alternativeName>
    </domain>
    <domain>
        <recommendedName>
            <fullName evidence="14">FMN adenylyltransferase</fullName>
            <ecNumber evidence="14">2.7.7.2</ecNumber>
        </recommendedName>
        <alternativeName>
            <fullName evidence="14">FAD pyrophosphorylase</fullName>
        </alternativeName>
        <alternativeName>
            <fullName evidence="14">FAD synthase</fullName>
        </alternativeName>
    </domain>
</protein>
<dbReference type="OrthoDB" id="9803667at2"/>
<dbReference type="EC" id="2.7.1.26" evidence="14"/>
<comment type="pathway">
    <text evidence="1 14">Cofactor biosynthesis; FAD biosynthesis; FAD from FMN: step 1/1.</text>
</comment>
<keyword evidence="8 14" id="KW-0418">Kinase</keyword>
<gene>
    <name evidence="16" type="ORF">AB986_05175</name>
</gene>
<dbReference type="EMBL" id="LELK01000001">
    <property type="protein sequence ID" value="KMM38667.1"/>
    <property type="molecule type" value="Genomic_DNA"/>
</dbReference>
<evidence type="ECO:0000256" key="12">
    <source>
        <dbReference type="ARBA" id="ARBA00047880"/>
    </source>
</evidence>
<dbReference type="Pfam" id="PF06574">
    <property type="entry name" value="FAD_syn"/>
    <property type="match status" value="1"/>
</dbReference>
<proteinExistence type="inferred from homology"/>
<dbReference type="FunFam" id="2.40.30.30:FF:000004">
    <property type="entry name" value="Riboflavin biosynthesis protein"/>
    <property type="match status" value="1"/>
</dbReference>
<dbReference type="PANTHER" id="PTHR22749">
    <property type="entry name" value="RIBOFLAVIN KINASE/FMN ADENYLYLTRANSFERASE"/>
    <property type="match status" value="1"/>
</dbReference>
<dbReference type="SMART" id="SM00904">
    <property type="entry name" value="Flavokinase"/>
    <property type="match status" value="1"/>
</dbReference>
<dbReference type="GO" id="GO:0009398">
    <property type="term" value="P:FMN biosynthetic process"/>
    <property type="evidence" value="ECO:0007669"/>
    <property type="project" value="UniProtKB-UniRule"/>
</dbReference>
<organism evidence="16 17">
    <name type="scientific">Guptibacillus hwajinpoensis</name>
    <dbReference type="NCBI Taxonomy" id="208199"/>
    <lineage>
        <taxon>Bacteria</taxon>
        <taxon>Bacillati</taxon>
        <taxon>Bacillota</taxon>
        <taxon>Bacilli</taxon>
        <taxon>Bacillales</taxon>
        <taxon>Guptibacillaceae</taxon>
        <taxon>Guptibacillus</taxon>
    </lineage>
</organism>
<dbReference type="GO" id="GO:0006747">
    <property type="term" value="P:FAD biosynthetic process"/>
    <property type="evidence" value="ECO:0007669"/>
    <property type="project" value="UniProtKB-UniRule"/>
</dbReference>
<dbReference type="InterPro" id="IPR014729">
    <property type="entry name" value="Rossmann-like_a/b/a_fold"/>
</dbReference>
<dbReference type="PATRIC" id="fig|157733.3.peg.3273"/>
<evidence type="ECO:0000259" key="15">
    <source>
        <dbReference type="SMART" id="SM00904"/>
    </source>
</evidence>
<sequence length="310" mass="34662">MKTIYLSHPHKMEADNPSVMALGYFDGIHRGHQKVISTAKEIAVEKGVDASVMTFYPHPSVVLGRSTPQTEAITPLDDKIDLIEQLGIDVLYIVKFDPTIAGLTPQQFVDDYIIALSVVHVVAGFDFTYGSKGRGTMDSLPFHARNKFNQTIVDKVSKHDEKVSSTLIRSYIREGAVENIKGVLGRHYTVKGTVVQGDQRGRTIGFPTANVDLKGDYIVPLTGVYAVRMKAEDSWMNGVCNIGYKPTFYDDKPEHPSLEVHVFDYEGNLYGQEVMVEFHKKIRGEVKFPSVDALIQQINQDSEEARRILT</sequence>
<dbReference type="InterPro" id="IPR023468">
    <property type="entry name" value="Riboflavin_kinase"/>
</dbReference>
<accession>A0A0J6FWC5</accession>
<evidence type="ECO:0000256" key="8">
    <source>
        <dbReference type="ARBA" id="ARBA00022777"/>
    </source>
</evidence>
<dbReference type="InterPro" id="IPR015865">
    <property type="entry name" value="Riboflavin_kinase_bac/euk"/>
</dbReference>
<evidence type="ECO:0000256" key="2">
    <source>
        <dbReference type="ARBA" id="ARBA00005201"/>
    </source>
</evidence>
<dbReference type="NCBIfam" id="TIGR00083">
    <property type="entry name" value="ribF"/>
    <property type="match status" value="1"/>
</dbReference>
<evidence type="ECO:0000256" key="3">
    <source>
        <dbReference type="ARBA" id="ARBA00022630"/>
    </source>
</evidence>
<dbReference type="Gene3D" id="3.40.50.620">
    <property type="entry name" value="HUPs"/>
    <property type="match status" value="1"/>
</dbReference>
<evidence type="ECO:0000256" key="7">
    <source>
        <dbReference type="ARBA" id="ARBA00022741"/>
    </source>
</evidence>
<dbReference type="InterPro" id="IPR015864">
    <property type="entry name" value="FAD_synthase"/>
</dbReference>
<dbReference type="PIRSF" id="PIRSF004491">
    <property type="entry name" value="FAD_Synth"/>
    <property type="match status" value="1"/>
</dbReference>
<dbReference type="RefSeq" id="WP_048309783.1">
    <property type="nucleotide sequence ID" value="NZ_CP119526.1"/>
</dbReference>
<dbReference type="UniPathway" id="UPA00276">
    <property type="reaction ID" value="UER00406"/>
</dbReference>
<evidence type="ECO:0000256" key="9">
    <source>
        <dbReference type="ARBA" id="ARBA00022827"/>
    </source>
</evidence>
<keyword evidence="5 14" id="KW-0808">Transferase</keyword>
<dbReference type="GO" id="GO:0009231">
    <property type="term" value="P:riboflavin biosynthetic process"/>
    <property type="evidence" value="ECO:0007669"/>
    <property type="project" value="InterPro"/>
</dbReference>
<dbReference type="GO" id="GO:0008531">
    <property type="term" value="F:riboflavin kinase activity"/>
    <property type="evidence" value="ECO:0007669"/>
    <property type="project" value="UniProtKB-UniRule"/>
</dbReference>
<comment type="catalytic activity">
    <reaction evidence="12 14">
        <text>riboflavin + ATP = FMN + ADP + H(+)</text>
        <dbReference type="Rhea" id="RHEA:14357"/>
        <dbReference type="ChEBI" id="CHEBI:15378"/>
        <dbReference type="ChEBI" id="CHEBI:30616"/>
        <dbReference type="ChEBI" id="CHEBI:57986"/>
        <dbReference type="ChEBI" id="CHEBI:58210"/>
        <dbReference type="ChEBI" id="CHEBI:456216"/>
        <dbReference type="EC" id="2.7.1.26"/>
    </reaction>
</comment>
<evidence type="ECO:0000256" key="10">
    <source>
        <dbReference type="ARBA" id="ARBA00022840"/>
    </source>
</evidence>
<dbReference type="CDD" id="cd02064">
    <property type="entry name" value="FAD_synthetase_N"/>
    <property type="match status" value="1"/>
</dbReference>
<dbReference type="InterPro" id="IPR023465">
    <property type="entry name" value="Riboflavin_kinase_dom_sf"/>
</dbReference>
<dbReference type="Pfam" id="PF01687">
    <property type="entry name" value="Flavokinase"/>
    <property type="match status" value="1"/>
</dbReference>
<evidence type="ECO:0000256" key="1">
    <source>
        <dbReference type="ARBA" id="ARBA00004726"/>
    </source>
</evidence>
<dbReference type="Gene3D" id="2.40.30.30">
    <property type="entry name" value="Riboflavin kinase-like"/>
    <property type="match status" value="1"/>
</dbReference>
<keyword evidence="17" id="KW-1185">Reference proteome</keyword>
<evidence type="ECO:0000256" key="5">
    <source>
        <dbReference type="ARBA" id="ARBA00022679"/>
    </source>
</evidence>
<dbReference type="NCBIfam" id="NF004160">
    <property type="entry name" value="PRK05627.1-3"/>
    <property type="match status" value="1"/>
</dbReference>
<keyword evidence="4 14" id="KW-0288">FMN</keyword>
<keyword evidence="11" id="KW-0511">Multifunctional enzyme</keyword>
<dbReference type="GO" id="GO:0003919">
    <property type="term" value="F:FMN adenylyltransferase activity"/>
    <property type="evidence" value="ECO:0007669"/>
    <property type="project" value="UniProtKB-UniRule"/>
</dbReference>
<comment type="caution">
    <text evidence="16">The sequence shown here is derived from an EMBL/GenBank/DDBJ whole genome shotgun (WGS) entry which is preliminary data.</text>
</comment>
<evidence type="ECO:0000313" key="17">
    <source>
        <dbReference type="Proteomes" id="UP000035996"/>
    </source>
</evidence>
<dbReference type="FunFam" id="3.40.50.620:FF:000021">
    <property type="entry name" value="Riboflavin biosynthesis protein"/>
    <property type="match status" value="1"/>
</dbReference>
<dbReference type="EC" id="2.7.7.2" evidence="14"/>
<dbReference type="GO" id="GO:0005524">
    <property type="term" value="F:ATP binding"/>
    <property type="evidence" value="ECO:0007669"/>
    <property type="project" value="UniProtKB-UniRule"/>
</dbReference>
<keyword evidence="9 14" id="KW-0274">FAD</keyword>
<dbReference type="AlphaFoldDB" id="A0A0J6FWC5"/>
<evidence type="ECO:0000256" key="14">
    <source>
        <dbReference type="PIRNR" id="PIRNR004491"/>
    </source>
</evidence>
<evidence type="ECO:0000313" key="16">
    <source>
        <dbReference type="EMBL" id="KMM38667.1"/>
    </source>
</evidence>
<reference evidence="16" key="1">
    <citation type="submission" date="2015-06" db="EMBL/GenBank/DDBJ databases">
        <authorList>
            <person name="Liu B."/>
            <person name="Wang J."/>
            <person name="Zhu Y."/>
            <person name="Liu G."/>
            <person name="Chen Q."/>
            <person name="Zheng C."/>
            <person name="Che J."/>
            <person name="Ge C."/>
            <person name="Shi H."/>
            <person name="Pan Z."/>
            <person name="Liu X."/>
        </authorList>
    </citation>
    <scope>NUCLEOTIDE SEQUENCE [LARGE SCALE GENOMIC DNA]</scope>
    <source>
        <strain evidence="16">DSM 16346</strain>
    </source>
</reference>
<dbReference type="SUPFAM" id="SSF82114">
    <property type="entry name" value="Riboflavin kinase-like"/>
    <property type="match status" value="1"/>
</dbReference>
<name>A0A0J6FWC5_9BACL</name>